<dbReference type="AlphaFoldDB" id="A0A1B9F5E6"/>
<sequence>MIIQGTNLKPTDISKDRLFHAIYGFSDAKIFVIGDCMLDHYIWGDSDRISPEAPVPVVSVEKEEFHLGGAANVAQNISALSGKVDLSGIVGKDGPAAEFKELLRNLEISWHGIVDSERPTTQKMRVIARGQQLIRVDREDTTRVSAEHIDMLCTLIHENLRDSSCIVISDYAKGVVCKGLMDFLVSESKKYHIPIIVDPKPQNVMIYNGVDVITPNKKEALSMAQIFEEKISLDVLMKKLRDEVQVGAVLVTLGEKGMAVFESGDVPYHIPTMAREVFDVTGAGDTVIATLALGMSMGLNLLEASFLANIAGGIVVGKVGTATLSQEELLQGVEKAFE</sequence>
<dbReference type="GO" id="GO:0005829">
    <property type="term" value="C:cytosol"/>
    <property type="evidence" value="ECO:0007669"/>
    <property type="project" value="TreeGrafter"/>
</dbReference>
<comment type="caution">
    <text evidence="4">The sequence shown here is derived from an EMBL/GenBank/DDBJ whole genome shotgun (WGS) entry which is preliminary data.</text>
</comment>
<proteinExistence type="predicted"/>
<dbReference type="GO" id="GO:0033785">
    <property type="term" value="F:heptose 7-phosphate kinase activity"/>
    <property type="evidence" value="ECO:0007669"/>
    <property type="project" value="TreeGrafter"/>
</dbReference>
<dbReference type="PANTHER" id="PTHR46969">
    <property type="entry name" value="BIFUNCTIONAL PROTEIN HLDE"/>
    <property type="match status" value="1"/>
</dbReference>
<keyword evidence="1" id="KW-0808">Transferase</keyword>
<evidence type="ECO:0000313" key="5">
    <source>
        <dbReference type="Proteomes" id="UP000093080"/>
    </source>
</evidence>
<dbReference type="PATRIC" id="fig|1156395.6.peg.1534"/>
<dbReference type="PROSITE" id="PS00583">
    <property type="entry name" value="PFKB_KINASES_1"/>
    <property type="match status" value="1"/>
</dbReference>
<organism evidence="4 5">
    <name type="scientific">Dissulfuribacter thermophilus</name>
    <dbReference type="NCBI Taxonomy" id="1156395"/>
    <lineage>
        <taxon>Bacteria</taxon>
        <taxon>Pseudomonadati</taxon>
        <taxon>Thermodesulfobacteriota</taxon>
        <taxon>Dissulfuribacteria</taxon>
        <taxon>Dissulfuribacterales</taxon>
        <taxon>Dissulfuribacteraceae</taxon>
        <taxon>Dissulfuribacter</taxon>
    </lineage>
</organism>
<feature type="domain" description="Carbohydrate kinase PfkB" evidence="3">
    <location>
        <begin position="28"/>
        <end position="324"/>
    </location>
</feature>
<evidence type="ECO:0000259" key="3">
    <source>
        <dbReference type="Pfam" id="PF00294"/>
    </source>
</evidence>
<reference evidence="4 5" key="1">
    <citation type="submission" date="2016-06" db="EMBL/GenBank/DDBJ databases">
        <title>Respiratory ammonification of nitrate coupled to the oxidation of elemental sulfur in deep-sea autotrophic thermophilic bacteria.</title>
        <authorList>
            <person name="Slobodkina G.B."/>
            <person name="Mardanov A.V."/>
            <person name="Ravin N.V."/>
            <person name="Frolova A.A."/>
            <person name="Viryasiv M.B."/>
            <person name="Chernyh N.A."/>
            <person name="Bonch-Osmolovskaya E.A."/>
            <person name="Slobodkin A.I."/>
        </authorList>
    </citation>
    <scope>NUCLEOTIDE SEQUENCE [LARGE SCALE GENOMIC DNA]</scope>
    <source>
        <strain evidence="4 5">S69</strain>
    </source>
</reference>
<keyword evidence="5" id="KW-1185">Reference proteome</keyword>
<dbReference type="GO" id="GO:0033786">
    <property type="term" value="F:heptose-1-phosphate adenylyltransferase activity"/>
    <property type="evidence" value="ECO:0007669"/>
    <property type="project" value="TreeGrafter"/>
</dbReference>
<protein>
    <submittedName>
        <fullName evidence="4">ADP-heptose synthase</fullName>
    </submittedName>
</protein>
<dbReference type="InterPro" id="IPR002173">
    <property type="entry name" value="Carboh/pur_kinase_PfkB_CS"/>
</dbReference>
<dbReference type="FunFam" id="3.40.1190.20:FF:000002">
    <property type="entry name" value="Bifunctional protein HldE"/>
    <property type="match status" value="1"/>
</dbReference>
<dbReference type="GO" id="GO:0016773">
    <property type="term" value="F:phosphotransferase activity, alcohol group as acceptor"/>
    <property type="evidence" value="ECO:0007669"/>
    <property type="project" value="InterPro"/>
</dbReference>
<keyword evidence="2" id="KW-0418">Kinase</keyword>
<dbReference type="EMBL" id="MAGO01000007">
    <property type="protein sequence ID" value="OCC15035.1"/>
    <property type="molecule type" value="Genomic_DNA"/>
</dbReference>
<dbReference type="OrthoDB" id="9802794at2"/>
<dbReference type="NCBIfam" id="TIGR02198">
    <property type="entry name" value="rfaE_dom_I"/>
    <property type="match status" value="1"/>
</dbReference>
<dbReference type="Gene3D" id="3.40.1190.20">
    <property type="match status" value="1"/>
</dbReference>
<evidence type="ECO:0000313" key="4">
    <source>
        <dbReference type="EMBL" id="OCC15035.1"/>
    </source>
</evidence>
<accession>A0A1B9F5E6</accession>
<dbReference type="SUPFAM" id="SSF53613">
    <property type="entry name" value="Ribokinase-like"/>
    <property type="match status" value="1"/>
</dbReference>
<dbReference type="PANTHER" id="PTHR46969:SF1">
    <property type="entry name" value="BIFUNCTIONAL PROTEIN HLDE"/>
    <property type="match status" value="1"/>
</dbReference>
<dbReference type="Proteomes" id="UP000093080">
    <property type="component" value="Unassembled WGS sequence"/>
</dbReference>
<dbReference type="InterPro" id="IPR029056">
    <property type="entry name" value="Ribokinase-like"/>
</dbReference>
<dbReference type="CDD" id="cd01172">
    <property type="entry name" value="RfaE_like"/>
    <property type="match status" value="1"/>
</dbReference>
<dbReference type="Pfam" id="PF00294">
    <property type="entry name" value="PfkB"/>
    <property type="match status" value="1"/>
</dbReference>
<evidence type="ECO:0000256" key="1">
    <source>
        <dbReference type="ARBA" id="ARBA00022679"/>
    </source>
</evidence>
<dbReference type="InterPro" id="IPR011913">
    <property type="entry name" value="RfaE_dom_I"/>
</dbReference>
<dbReference type="InterPro" id="IPR011611">
    <property type="entry name" value="PfkB_dom"/>
</dbReference>
<evidence type="ECO:0000256" key="2">
    <source>
        <dbReference type="ARBA" id="ARBA00022777"/>
    </source>
</evidence>
<dbReference type="STRING" id="1156395.DBT_1521"/>
<gene>
    <name evidence="4" type="ORF">DBT_1521</name>
</gene>
<dbReference type="RefSeq" id="WP_067618435.1">
    <property type="nucleotide sequence ID" value="NZ_MAGO01000007.1"/>
</dbReference>
<name>A0A1B9F5E6_9BACT</name>